<dbReference type="InterPro" id="IPR036322">
    <property type="entry name" value="WD40_repeat_dom_sf"/>
</dbReference>
<dbReference type="PROSITE" id="PS50082">
    <property type="entry name" value="WD_REPEATS_2"/>
    <property type="match status" value="4"/>
</dbReference>
<dbReference type="SUPFAM" id="SSF50978">
    <property type="entry name" value="WD40 repeat-like"/>
    <property type="match status" value="1"/>
</dbReference>
<comment type="function">
    <text evidence="9">Involved in pre-mRNA splicing and required for cell cycle progression at G2/M.</text>
</comment>
<dbReference type="KEGG" id="zmk:HG535_0A06090"/>
<dbReference type="FunFam" id="2.130.10.10:FF:000012">
    <property type="entry name" value="Putative pleiotropic regulator 1"/>
    <property type="match status" value="1"/>
</dbReference>
<keyword evidence="3 9" id="KW-0747">Spliceosome</keyword>
<feature type="repeat" description="WD" evidence="8">
    <location>
        <begin position="245"/>
        <end position="286"/>
    </location>
</feature>
<keyword evidence="2 9" id="KW-0507">mRNA processing</keyword>
<dbReference type="GeneID" id="59234303"/>
<dbReference type="EMBL" id="CP058604">
    <property type="protein sequence ID" value="QLG70667.1"/>
    <property type="molecule type" value="Genomic_DNA"/>
</dbReference>
<dbReference type="OrthoDB" id="10256122at2759"/>
<dbReference type="InterPro" id="IPR019775">
    <property type="entry name" value="WD40_repeat_CS"/>
</dbReference>
<dbReference type="Gene3D" id="2.130.10.10">
    <property type="entry name" value="YVTN repeat-like/Quinoprotein amine dehydrogenase"/>
    <property type="match status" value="1"/>
</dbReference>
<dbReference type="InterPro" id="IPR020472">
    <property type="entry name" value="WD40_PAC1"/>
</dbReference>
<protein>
    <recommendedName>
        <fullName evidence="7 9">Pre-mRNA-splicing factor PRP46</fullName>
    </recommendedName>
    <alternativeName>
        <fullName evidence="9">Pre-mRNA-processing protein 46</fullName>
    </alternativeName>
</protein>
<dbReference type="RefSeq" id="XP_037142395.1">
    <property type="nucleotide sequence ID" value="XM_037286500.1"/>
</dbReference>
<gene>
    <name evidence="11" type="ORF">HG535_0A06090</name>
</gene>
<dbReference type="PRINTS" id="PR00320">
    <property type="entry name" value="GPROTEINBRPT"/>
</dbReference>
<evidence type="ECO:0000256" key="6">
    <source>
        <dbReference type="ARBA" id="ARBA00025726"/>
    </source>
</evidence>
<dbReference type="PROSITE" id="PS50294">
    <property type="entry name" value="WD_REPEATS_REGION"/>
    <property type="match status" value="4"/>
</dbReference>
<dbReference type="GO" id="GO:0000974">
    <property type="term" value="C:Prp19 complex"/>
    <property type="evidence" value="ECO:0007669"/>
    <property type="project" value="TreeGrafter"/>
</dbReference>
<dbReference type="Proteomes" id="UP000509704">
    <property type="component" value="Chromosome 1"/>
</dbReference>
<dbReference type="GO" id="GO:0000398">
    <property type="term" value="P:mRNA splicing, via spliceosome"/>
    <property type="evidence" value="ECO:0007669"/>
    <property type="project" value="UniProtKB-UniRule"/>
</dbReference>
<comment type="subcellular location">
    <subcellularLocation>
        <location evidence="9">Nucleus</location>
    </subcellularLocation>
</comment>
<accession>A0A7H9AX04</accession>
<feature type="repeat" description="WD" evidence="8">
    <location>
        <begin position="118"/>
        <end position="160"/>
    </location>
</feature>
<evidence type="ECO:0000256" key="5">
    <source>
        <dbReference type="ARBA" id="ARBA00023187"/>
    </source>
</evidence>
<keyword evidence="4 9" id="KW-0677">Repeat</keyword>
<evidence type="ECO:0000256" key="10">
    <source>
        <dbReference type="SAM" id="MobiDB-lite"/>
    </source>
</evidence>
<dbReference type="SMART" id="SM00320">
    <property type="entry name" value="WD40"/>
    <property type="match status" value="7"/>
</dbReference>
<dbReference type="Pfam" id="PF00400">
    <property type="entry name" value="WD40"/>
    <property type="match status" value="5"/>
</dbReference>
<dbReference type="InterPro" id="IPR045241">
    <property type="entry name" value="Prp46/PLRG1-like"/>
</dbReference>
<reference evidence="11 12" key="1">
    <citation type="submission" date="2020-07" db="EMBL/GenBank/DDBJ databases">
        <title>The yeast mating-type switching endonuclease HO is a domesticated member of an unorthodox homing genetic element family.</title>
        <authorList>
            <person name="Coughlan A.Y."/>
            <person name="Lombardi L."/>
            <person name="Braun-Galleani S."/>
            <person name="Martos A.R."/>
            <person name="Galeote V."/>
            <person name="Bigey F."/>
            <person name="Dequin S."/>
            <person name="Byrne K.P."/>
            <person name="Wolfe K.H."/>
        </authorList>
    </citation>
    <scope>NUCLEOTIDE SEQUENCE [LARGE SCALE GENOMIC DNA]</scope>
    <source>
        <strain evidence="11 12">NRRL Y-6702</strain>
    </source>
</reference>
<comment type="subunit">
    <text evidence="9">Associated with the spliceosome.</text>
</comment>
<evidence type="ECO:0000256" key="1">
    <source>
        <dbReference type="ARBA" id="ARBA00022574"/>
    </source>
</evidence>
<keyword evidence="1 8" id="KW-0853">WD repeat</keyword>
<sequence>MTDDLLHNIKNMADKTYVSCRWNQQFGHMKELPQYLEDVVNDRRTVLERYDDYKRDAATSDSITKQLVKVNPENSGNGSVVSKIYGPEQINHSILARHEQLASQVPAWHSPWELLRVIHGHIGWVRCVKMEPVDNEWFATGSNDTTIKVWDLASGKLKITLAGHVMSVRDLAISDRFPYLFSASEDKTVKCWDLEKNQAIRDYHGHLSGVHTVDLHPTLDLVVTAGRDSVVRLWDIRTRGPVMTLAGHKGPINKLRCIPVDPQVVSCSTDATLRLWDISTGKTIKTLTHHKRSIRDVSLHPTEFSMVSACTNDVRSWKLPEGSLLTNFESTGTGIINSLSVNADDVLFAGSDNGTLSFYDYKSGHKYQSFLTQEAPGSLESERGILTSTFDMTGQRLITGETDKSIKLWKQKEDATPETDPGLPWNPDLSSQRL</sequence>
<evidence type="ECO:0000313" key="11">
    <source>
        <dbReference type="EMBL" id="QLG70667.1"/>
    </source>
</evidence>
<dbReference type="AlphaFoldDB" id="A0A7H9AX04"/>
<comment type="similarity">
    <text evidence="6 9">Belongs to the WD repeat PRL1/PRL2 family.</text>
</comment>
<proteinExistence type="inferred from homology"/>
<feature type="repeat" description="WD" evidence="8">
    <location>
        <begin position="203"/>
        <end position="244"/>
    </location>
</feature>
<keyword evidence="9" id="KW-0539">Nucleus</keyword>
<evidence type="ECO:0000256" key="9">
    <source>
        <dbReference type="RuleBase" id="RU369036"/>
    </source>
</evidence>
<dbReference type="PANTHER" id="PTHR19923">
    <property type="entry name" value="WD40 REPEAT PROTEINPRL1/PRL2-RELATED"/>
    <property type="match status" value="1"/>
</dbReference>
<evidence type="ECO:0000256" key="7">
    <source>
        <dbReference type="ARBA" id="ARBA00026147"/>
    </source>
</evidence>
<dbReference type="PROSITE" id="PS00678">
    <property type="entry name" value="WD_REPEATS_1"/>
    <property type="match status" value="2"/>
</dbReference>
<evidence type="ECO:0000256" key="2">
    <source>
        <dbReference type="ARBA" id="ARBA00022664"/>
    </source>
</evidence>
<dbReference type="CDD" id="cd00200">
    <property type="entry name" value="WD40"/>
    <property type="match status" value="1"/>
</dbReference>
<keyword evidence="5 9" id="KW-0508">mRNA splicing</keyword>
<evidence type="ECO:0000256" key="4">
    <source>
        <dbReference type="ARBA" id="ARBA00022737"/>
    </source>
</evidence>
<dbReference type="GO" id="GO:0071013">
    <property type="term" value="C:catalytic step 2 spliceosome"/>
    <property type="evidence" value="ECO:0007669"/>
    <property type="project" value="TreeGrafter"/>
</dbReference>
<evidence type="ECO:0000256" key="3">
    <source>
        <dbReference type="ARBA" id="ARBA00022728"/>
    </source>
</evidence>
<dbReference type="GO" id="GO:0071011">
    <property type="term" value="C:precatalytic spliceosome"/>
    <property type="evidence" value="ECO:0007669"/>
    <property type="project" value="TreeGrafter"/>
</dbReference>
<dbReference type="InterPro" id="IPR001680">
    <property type="entry name" value="WD40_rpt"/>
</dbReference>
<dbReference type="PANTHER" id="PTHR19923:SF0">
    <property type="entry name" value="PLEIOTROPIC REGULATOR 1"/>
    <property type="match status" value="1"/>
</dbReference>
<evidence type="ECO:0000256" key="8">
    <source>
        <dbReference type="PROSITE-ProRule" id="PRU00221"/>
    </source>
</evidence>
<name>A0A7H9AX04_ZYGMR</name>
<feature type="region of interest" description="Disordered" evidence="10">
    <location>
        <begin position="412"/>
        <end position="434"/>
    </location>
</feature>
<dbReference type="InterPro" id="IPR015943">
    <property type="entry name" value="WD40/YVTN_repeat-like_dom_sf"/>
</dbReference>
<organism evidence="11 12">
    <name type="scientific">Zygotorulaspora mrakii</name>
    <name type="common">Zygosaccharomyces mrakii</name>
    <dbReference type="NCBI Taxonomy" id="42260"/>
    <lineage>
        <taxon>Eukaryota</taxon>
        <taxon>Fungi</taxon>
        <taxon>Dikarya</taxon>
        <taxon>Ascomycota</taxon>
        <taxon>Saccharomycotina</taxon>
        <taxon>Saccharomycetes</taxon>
        <taxon>Saccharomycetales</taxon>
        <taxon>Saccharomycetaceae</taxon>
        <taxon>Zygotorulaspora</taxon>
    </lineage>
</organism>
<feature type="repeat" description="WD" evidence="8">
    <location>
        <begin position="161"/>
        <end position="202"/>
    </location>
</feature>
<evidence type="ECO:0000313" key="12">
    <source>
        <dbReference type="Proteomes" id="UP000509704"/>
    </source>
</evidence>
<keyword evidence="12" id="KW-1185">Reference proteome</keyword>